<evidence type="ECO:0000256" key="2">
    <source>
        <dbReference type="ARBA" id="ARBA00023445"/>
    </source>
</evidence>
<dbReference type="Pfam" id="PF01370">
    <property type="entry name" value="Epimerase"/>
    <property type="match status" value="1"/>
</dbReference>
<dbReference type="InterPro" id="IPR050425">
    <property type="entry name" value="NAD(P)_dehydrat-like"/>
</dbReference>
<dbReference type="PANTHER" id="PTHR10366:SF564">
    <property type="entry name" value="STEROL-4-ALPHA-CARBOXYLATE 3-DEHYDROGENASE, DECARBOXYLATING"/>
    <property type="match status" value="1"/>
</dbReference>
<name>A0A0M9VSZ5_ESCWE</name>
<dbReference type="GO" id="GO:0016616">
    <property type="term" value="F:oxidoreductase activity, acting on the CH-OH group of donors, NAD or NADP as acceptor"/>
    <property type="evidence" value="ECO:0007669"/>
    <property type="project" value="TreeGrafter"/>
</dbReference>
<dbReference type="EMBL" id="LGSR01000022">
    <property type="protein sequence ID" value="KOS18239.1"/>
    <property type="molecule type" value="Genomic_DNA"/>
</dbReference>
<comment type="similarity">
    <text evidence="2">Belongs to the NAD(P)-dependent epimerase/dehydratase family. Dihydroflavonol-4-reductase subfamily.</text>
</comment>
<reference evidence="4 5" key="1">
    <citation type="submission" date="2015-07" db="EMBL/GenBank/DDBJ databases">
        <title>The genome of the fungus Escovopsis weberi, a specialized disease agent of ant agriculture.</title>
        <authorList>
            <person name="de Man T.J."/>
            <person name="Stajich J.E."/>
            <person name="Kubicek C.P."/>
            <person name="Chenthamara K."/>
            <person name="Atanasova L."/>
            <person name="Druzhinina I.S."/>
            <person name="Birnbaum S."/>
            <person name="Barribeau S.M."/>
            <person name="Teiling C."/>
            <person name="Suen G."/>
            <person name="Currie C."/>
            <person name="Gerardo N.M."/>
        </authorList>
    </citation>
    <scope>NUCLEOTIDE SEQUENCE [LARGE SCALE GENOMIC DNA]</scope>
</reference>
<keyword evidence="5" id="KW-1185">Reference proteome</keyword>
<dbReference type="STRING" id="150374.A0A0M9VSZ5"/>
<protein>
    <submittedName>
        <fullName evidence="4">Uncharacterized oxidoreductase</fullName>
    </submittedName>
</protein>
<feature type="domain" description="NAD-dependent epimerase/dehydratase" evidence="3">
    <location>
        <begin position="15"/>
        <end position="270"/>
    </location>
</feature>
<comment type="caution">
    <text evidence="4">The sequence shown here is derived from an EMBL/GenBank/DDBJ whole genome shotgun (WGS) entry which is preliminary data.</text>
</comment>
<evidence type="ECO:0000313" key="4">
    <source>
        <dbReference type="EMBL" id="KOS18239.1"/>
    </source>
</evidence>
<evidence type="ECO:0000256" key="1">
    <source>
        <dbReference type="ARBA" id="ARBA00023002"/>
    </source>
</evidence>
<evidence type="ECO:0000313" key="5">
    <source>
        <dbReference type="Proteomes" id="UP000053831"/>
    </source>
</evidence>
<organism evidence="4 5">
    <name type="scientific">Escovopsis weberi</name>
    <dbReference type="NCBI Taxonomy" id="150374"/>
    <lineage>
        <taxon>Eukaryota</taxon>
        <taxon>Fungi</taxon>
        <taxon>Dikarya</taxon>
        <taxon>Ascomycota</taxon>
        <taxon>Pezizomycotina</taxon>
        <taxon>Sordariomycetes</taxon>
        <taxon>Hypocreomycetidae</taxon>
        <taxon>Hypocreales</taxon>
        <taxon>Hypocreaceae</taxon>
        <taxon>Escovopsis</taxon>
    </lineage>
</organism>
<dbReference type="Proteomes" id="UP000053831">
    <property type="component" value="Unassembled WGS sequence"/>
</dbReference>
<dbReference type="SUPFAM" id="SSF51735">
    <property type="entry name" value="NAD(P)-binding Rossmann-fold domains"/>
    <property type="match status" value="1"/>
</dbReference>
<dbReference type="OrthoDB" id="2735536at2759"/>
<dbReference type="PANTHER" id="PTHR10366">
    <property type="entry name" value="NAD DEPENDENT EPIMERASE/DEHYDRATASE"/>
    <property type="match status" value="1"/>
</dbReference>
<gene>
    <name evidence="4" type="ORF">ESCO_002766</name>
</gene>
<dbReference type="InterPro" id="IPR001509">
    <property type="entry name" value="Epimerase_deHydtase"/>
</dbReference>
<dbReference type="InterPro" id="IPR036291">
    <property type="entry name" value="NAD(P)-bd_dom_sf"/>
</dbReference>
<sequence length="360" mass="38755">MPSVLLPTVQAPAVVAVTGANGFIAQHCIQQLLLDGYHVVGTVRSEAKAKAVIRSHSENPRLRVVVVADMTCTRELVDALKPLAPTAICHLAAPFTSQVSDLERDIMIPAVRGSLAILEAAVEIGNIKKVAYMSSFAAMLDPTAEPNPNKIYTPDDWNPMSYEDGVNAKDWLGGYFAGKTWGEKVAWEFLKRRDATFDLVSLCPVMVHGPFIPGALPQSSQDINTSNALIWAISKLGRDAAIPVNGAPVWVDVRDVAACCVKALTVPEAAGRRFLLCASSYDNQEVADLAREISPKTRSIPLGQPGRRTPCTLFGTDASETERVLGIKWTSLRESLTDLVPQLLTIPDAGTPADSFGVKI</sequence>
<accession>A0A0M9VSZ5</accession>
<evidence type="ECO:0000259" key="3">
    <source>
        <dbReference type="Pfam" id="PF01370"/>
    </source>
</evidence>
<dbReference type="Gene3D" id="3.40.50.720">
    <property type="entry name" value="NAD(P)-binding Rossmann-like Domain"/>
    <property type="match status" value="1"/>
</dbReference>
<proteinExistence type="inferred from homology"/>
<dbReference type="AlphaFoldDB" id="A0A0M9VSZ5"/>
<keyword evidence="1" id="KW-0560">Oxidoreductase</keyword>